<dbReference type="InterPro" id="IPR011006">
    <property type="entry name" value="CheY-like_superfamily"/>
</dbReference>
<evidence type="ECO:0000256" key="6">
    <source>
        <dbReference type="ARBA" id="ARBA00022777"/>
    </source>
</evidence>
<keyword evidence="14" id="KW-1185">Reference proteome</keyword>
<comment type="catalytic activity">
    <reaction evidence="1">
        <text>ATP + protein L-histidine = ADP + protein N-phospho-L-histidine.</text>
        <dbReference type="EC" id="2.7.13.3"/>
    </reaction>
</comment>
<dbReference type="Pfam" id="PF02518">
    <property type="entry name" value="HATPase_c"/>
    <property type="match status" value="1"/>
</dbReference>
<dbReference type="Gene3D" id="3.30.450.20">
    <property type="entry name" value="PAS domain"/>
    <property type="match status" value="1"/>
</dbReference>
<protein>
    <recommendedName>
        <fullName evidence="2">histidine kinase</fullName>
        <ecNumber evidence="2">2.7.13.3</ecNumber>
    </recommendedName>
</protein>
<dbReference type="Gene3D" id="1.10.287.130">
    <property type="match status" value="1"/>
</dbReference>
<evidence type="ECO:0000259" key="11">
    <source>
        <dbReference type="PROSITE" id="PS50109"/>
    </source>
</evidence>
<evidence type="ECO:0000256" key="7">
    <source>
        <dbReference type="ARBA" id="ARBA00022840"/>
    </source>
</evidence>
<dbReference type="EC" id="2.7.13.3" evidence="2"/>
<keyword evidence="10" id="KW-1133">Transmembrane helix</keyword>
<evidence type="ECO:0000256" key="5">
    <source>
        <dbReference type="ARBA" id="ARBA00022741"/>
    </source>
</evidence>
<keyword evidence="8" id="KW-0902">Two-component regulatory system</keyword>
<evidence type="ECO:0000256" key="4">
    <source>
        <dbReference type="ARBA" id="ARBA00022679"/>
    </source>
</evidence>
<evidence type="ECO:0000256" key="1">
    <source>
        <dbReference type="ARBA" id="ARBA00000085"/>
    </source>
</evidence>
<keyword evidence="7" id="KW-0067">ATP-binding</keyword>
<dbReference type="InterPro" id="IPR003661">
    <property type="entry name" value="HisK_dim/P_dom"/>
</dbReference>
<dbReference type="PROSITE" id="PS50110">
    <property type="entry name" value="RESPONSE_REGULATORY"/>
    <property type="match status" value="1"/>
</dbReference>
<dbReference type="FunFam" id="3.30.565.10:FF:000006">
    <property type="entry name" value="Sensor histidine kinase WalK"/>
    <property type="match status" value="1"/>
</dbReference>
<gene>
    <name evidence="13" type="ORF">Cop2CBH44_25450</name>
</gene>
<dbReference type="InterPro" id="IPR036097">
    <property type="entry name" value="HisK_dim/P_sf"/>
</dbReference>
<dbReference type="Gene3D" id="3.40.50.2300">
    <property type="match status" value="1"/>
</dbReference>
<keyword evidence="4" id="KW-0808">Transferase</keyword>
<dbReference type="GO" id="GO:0005886">
    <property type="term" value="C:plasma membrane"/>
    <property type="evidence" value="ECO:0007669"/>
    <property type="project" value="TreeGrafter"/>
</dbReference>
<feature type="transmembrane region" description="Helical" evidence="10">
    <location>
        <begin position="12"/>
        <end position="34"/>
    </location>
</feature>
<sequence>MSKGLIFSKALLIRAYCSTACIILFSLNIITSYAQKNNDTSLDKNILIINSYTESSLWSNEFITPIYNTFLSQNNQVYISTEHMNMLLTQNETDFNVYKNSLFQKYTDYHPDLIILLGNSAWVLLKDDIEKKWPGIPVILCAEKDFIGNREAYLKKINIPGKDKVPLKNYRGNIPLTILYHPVYLEKTVSLMERMIPQIHTLLFLSDMRCISAINRHELSEIIRTNHPQIKVEYLTAGEITVDSLINRLKNANSQTGVLFYSWERREKEMGNIILTSNISGLLGNYSKAPILTLYNKAEDINGLIGGYFWDKENLSKKFINLVKEKLNGKIERNTQFVYWGVPSPSINYIDLINAGLSPESCPSDTIFYMKPPTFWQQNKISIILVTLIISSLILYIIWLKRINDERKKQISLMRNYRSLFENMPILYLKEKLLFDNTGQITDFQFVEINPIFEKHFQTKNNFIGKKGSEINYDNFKELISLYNLTIKNKKELTFQYYFAPSDKHLTVIISRSKQDGFIDVFCVDNTELSKAQQMLRSVNHKLSMALDVANIVPWKWDIEKGQILCDVNKPVELSHEITPLNEDKLSVPDYEYFAKICKTDRERVKESYKKLIQGDVAKIKEEYRVIVKQDNKTHYEWVEAQAAVDKKDKAGKALSLVGSSLVITKRKKMEEDLIKAKEKAEESNRLKSAFLANMSHEIRTPLNAIVGFSGILATTHDDENKEEYINIIESNNTLLLQLINDILDISKIEAGTLEFKTSDTNIDHLFQELESTIQIHNQNENVTISYKREMPDCLVNIEKNRLTQIITNLINNAIKFTEKGCITFGYHLKDTDFLYFYVTDTGCGIPEDKLDSIFGRFVKLNAFAQGTGLGLSICQTIVEHLGGQIGVTSKENVGSTFWFTLPYKPVDKLPDRKSIPYKVKKAEKEKLKILIAEDNESNYKLFYSILRNNYEIIHAWDGEEAVELFKKHSPHLILMDINMPKMNGYESAEKIKEIAPAIPIIAVTAYAYADDEQNILNSGFDAYTSKPINAQKLNTQIIDLLKNRLIFI</sequence>
<dbReference type="SMART" id="SM00387">
    <property type="entry name" value="HATPase_c"/>
    <property type="match status" value="1"/>
</dbReference>
<evidence type="ECO:0000256" key="2">
    <source>
        <dbReference type="ARBA" id="ARBA00012438"/>
    </source>
</evidence>
<dbReference type="KEGG" id="copr:Cop2CBH44_25450"/>
<keyword evidence="5" id="KW-0547">Nucleotide-binding</keyword>
<evidence type="ECO:0000256" key="9">
    <source>
        <dbReference type="PROSITE-ProRule" id="PRU00169"/>
    </source>
</evidence>
<keyword evidence="6 13" id="KW-0418">Kinase</keyword>
<keyword evidence="3 9" id="KW-0597">Phosphoprotein</keyword>
<proteinExistence type="predicted"/>
<feature type="domain" description="Histidine kinase" evidence="11">
    <location>
        <begin position="694"/>
        <end position="906"/>
    </location>
</feature>
<name>A0A7G1HZB9_9BACT</name>
<evidence type="ECO:0000313" key="14">
    <source>
        <dbReference type="Proteomes" id="UP000594042"/>
    </source>
</evidence>
<evidence type="ECO:0000259" key="12">
    <source>
        <dbReference type="PROSITE" id="PS50110"/>
    </source>
</evidence>
<dbReference type="SUPFAM" id="SSF47384">
    <property type="entry name" value="Homodimeric domain of signal transducing histidine kinase"/>
    <property type="match status" value="1"/>
</dbReference>
<dbReference type="CDD" id="cd00082">
    <property type="entry name" value="HisKA"/>
    <property type="match status" value="1"/>
</dbReference>
<feature type="domain" description="Response regulatory" evidence="12">
    <location>
        <begin position="929"/>
        <end position="1042"/>
    </location>
</feature>
<evidence type="ECO:0000256" key="8">
    <source>
        <dbReference type="ARBA" id="ARBA00023012"/>
    </source>
</evidence>
<dbReference type="GO" id="GO:0009927">
    <property type="term" value="F:histidine phosphotransfer kinase activity"/>
    <property type="evidence" value="ECO:0007669"/>
    <property type="project" value="TreeGrafter"/>
</dbReference>
<dbReference type="PANTHER" id="PTHR43047">
    <property type="entry name" value="TWO-COMPONENT HISTIDINE PROTEIN KINASE"/>
    <property type="match status" value="1"/>
</dbReference>
<feature type="transmembrane region" description="Helical" evidence="10">
    <location>
        <begin position="381"/>
        <end position="400"/>
    </location>
</feature>
<dbReference type="InterPro" id="IPR036890">
    <property type="entry name" value="HATPase_C_sf"/>
</dbReference>
<dbReference type="FunFam" id="1.10.287.130:FF:000002">
    <property type="entry name" value="Two-component osmosensing histidine kinase"/>
    <property type="match status" value="1"/>
</dbReference>
<dbReference type="PRINTS" id="PR00344">
    <property type="entry name" value="BCTRLSENSOR"/>
</dbReference>
<dbReference type="GO" id="GO:0000155">
    <property type="term" value="F:phosphorelay sensor kinase activity"/>
    <property type="evidence" value="ECO:0007669"/>
    <property type="project" value="InterPro"/>
</dbReference>
<dbReference type="SMART" id="SM00388">
    <property type="entry name" value="HisKA"/>
    <property type="match status" value="1"/>
</dbReference>
<dbReference type="PANTHER" id="PTHR43047:SF72">
    <property type="entry name" value="OSMOSENSING HISTIDINE PROTEIN KINASE SLN1"/>
    <property type="match status" value="1"/>
</dbReference>
<keyword evidence="10" id="KW-0812">Transmembrane</keyword>
<dbReference type="SUPFAM" id="SSF55874">
    <property type="entry name" value="ATPase domain of HSP90 chaperone/DNA topoisomerase II/histidine kinase"/>
    <property type="match status" value="1"/>
</dbReference>
<feature type="modified residue" description="4-aspartylphosphate" evidence="9">
    <location>
        <position position="977"/>
    </location>
</feature>
<dbReference type="PROSITE" id="PS50109">
    <property type="entry name" value="HIS_KIN"/>
    <property type="match status" value="1"/>
</dbReference>
<organism evidence="13 14">
    <name type="scientific">Coprobacter secundus subsp. similis</name>
    <dbReference type="NCBI Taxonomy" id="2751153"/>
    <lineage>
        <taxon>Bacteria</taxon>
        <taxon>Pseudomonadati</taxon>
        <taxon>Bacteroidota</taxon>
        <taxon>Bacteroidia</taxon>
        <taxon>Bacteroidales</taxon>
        <taxon>Barnesiellaceae</taxon>
        <taxon>Coprobacter</taxon>
    </lineage>
</organism>
<dbReference type="SMART" id="SM00448">
    <property type="entry name" value="REC"/>
    <property type="match status" value="1"/>
</dbReference>
<dbReference type="CDD" id="cd16922">
    <property type="entry name" value="HATPase_EvgS-ArcB-TorS-like"/>
    <property type="match status" value="1"/>
</dbReference>
<dbReference type="InterPro" id="IPR005467">
    <property type="entry name" value="His_kinase_dom"/>
</dbReference>
<dbReference type="InterPro" id="IPR004358">
    <property type="entry name" value="Sig_transdc_His_kin-like_C"/>
</dbReference>
<dbReference type="InterPro" id="IPR003594">
    <property type="entry name" value="HATPase_dom"/>
</dbReference>
<evidence type="ECO:0000256" key="3">
    <source>
        <dbReference type="ARBA" id="ARBA00022553"/>
    </source>
</evidence>
<dbReference type="InterPro" id="IPR001789">
    <property type="entry name" value="Sig_transdc_resp-reg_receiver"/>
</dbReference>
<dbReference type="SUPFAM" id="SSF52172">
    <property type="entry name" value="CheY-like"/>
    <property type="match status" value="1"/>
</dbReference>
<dbReference type="Proteomes" id="UP000594042">
    <property type="component" value="Chromosome"/>
</dbReference>
<dbReference type="AlphaFoldDB" id="A0A7G1HZB9"/>
<evidence type="ECO:0000313" key="13">
    <source>
        <dbReference type="EMBL" id="BCI64192.1"/>
    </source>
</evidence>
<dbReference type="Gene3D" id="3.30.565.10">
    <property type="entry name" value="Histidine kinase-like ATPase, C-terminal domain"/>
    <property type="match status" value="1"/>
</dbReference>
<dbReference type="EMBL" id="AP023322">
    <property type="protein sequence ID" value="BCI64192.1"/>
    <property type="molecule type" value="Genomic_DNA"/>
</dbReference>
<evidence type="ECO:0000256" key="10">
    <source>
        <dbReference type="SAM" id="Phobius"/>
    </source>
</evidence>
<dbReference type="Pfam" id="PF00512">
    <property type="entry name" value="HisKA"/>
    <property type="match status" value="1"/>
</dbReference>
<dbReference type="GO" id="GO:0005524">
    <property type="term" value="F:ATP binding"/>
    <property type="evidence" value="ECO:0007669"/>
    <property type="project" value="UniProtKB-KW"/>
</dbReference>
<reference evidence="14" key="1">
    <citation type="submission" date="2020-07" db="EMBL/GenBank/DDBJ databases">
        <title>Complete genome sequencing of Coprobacter sp. strain 2CBH44.</title>
        <authorList>
            <person name="Sakamoto M."/>
            <person name="Murakami T."/>
            <person name="Mori H."/>
        </authorList>
    </citation>
    <scope>NUCLEOTIDE SEQUENCE [LARGE SCALE GENOMIC DNA]</scope>
    <source>
        <strain evidence="14">2CBH44</strain>
    </source>
</reference>
<accession>A0A7G1HZB9</accession>
<keyword evidence="10" id="KW-0472">Membrane</keyword>
<dbReference type="Pfam" id="PF00072">
    <property type="entry name" value="Response_reg"/>
    <property type="match status" value="1"/>
</dbReference>